<proteinExistence type="inferred from homology"/>
<dbReference type="OrthoDB" id="9802667at2"/>
<name>A0A1P9WYF4_9BACT</name>
<dbReference type="PANTHER" id="PTHR30246">
    <property type="entry name" value="2-KETO-3-DEOXY-6-PHOSPHOGLUCONATE ALDOLASE"/>
    <property type="match status" value="1"/>
</dbReference>
<dbReference type="CDD" id="cd00452">
    <property type="entry name" value="KDPG_aldolase"/>
    <property type="match status" value="1"/>
</dbReference>
<reference evidence="6 7" key="1">
    <citation type="submission" date="2016-01" db="EMBL/GenBank/DDBJ databases">
        <authorList>
            <person name="Oliw E.H."/>
        </authorList>
    </citation>
    <scope>NUCLEOTIDE SEQUENCE [LARGE SCALE GENOMIC DNA]</scope>
    <source>
        <strain evidence="6 7">DY10</strain>
    </source>
</reference>
<dbReference type="KEGG" id="smon:AWR27_14350"/>
<evidence type="ECO:0000313" key="7">
    <source>
        <dbReference type="Proteomes" id="UP000187941"/>
    </source>
</evidence>
<dbReference type="Gene3D" id="3.20.20.70">
    <property type="entry name" value="Aldolase class I"/>
    <property type="match status" value="1"/>
</dbReference>
<accession>A0A1P9WYF4</accession>
<sequence>MTTTDQLLQAGIVPVFSHADADISVQVVRASYAGGIRVFEYTNRNASALDNFKRLVAAKADHFPDMLLGIGTIWQPEHARQFIEAGAAFVVAPGLNPAVGDVCRTQNVPWLPGCMTVSEVFQAMQAGADFVKIFPGEVVGPAFVRSVKSVLPTARLMVTGGVEPTEASLSAWFGAGVTAVGMGSQLFQKQAIAEQNWKAIEQMVSRTLTILEQIR</sequence>
<dbReference type="Proteomes" id="UP000187941">
    <property type="component" value="Chromosome"/>
</dbReference>
<organism evidence="6 7">
    <name type="scientific">Spirosoma montaniterrae</name>
    <dbReference type="NCBI Taxonomy" id="1178516"/>
    <lineage>
        <taxon>Bacteria</taxon>
        <taxon>Pseudomonadati</taxon>
        <taxon>Bacteroidota</taxon>
        <taxon>Cytophagia</taxon>
        <taxon>Cytophagales</taxon>
        <taxon>Cytophagaceae</taxon>
        <taxon>Spirosoma</taxon>
    </lineage>
</organism>
<keyword evidence="5" id="KW-0119">Carbohydrate metabolism</keyword>
<dbReference type="SUPFAM" id="SSF51569">
    <property type="entry name" value="Aldolase"/>
    <property type="match status" value="1"/>
</dbReference>
<dbReference type="PANTHER" id="PTHR30246:SF1">
    <property type="entry name" value="2-DEHYDRO-3-DEOXY-6-PHOSPHOGALACTONATE ALDOLASE-RELATED"/>
    <property type="match status" value="1"/>
</dbReference>
<dbReference type="InterPro" id="IPR000887">
    <property type="entry name" value="Aldlse_KDPG_KHG"/>
</dbReference>
<evidence type="ECO:0000313" key="6">
    <source>
        <dbReference type="EMBL" id="AQG80399.1"/>
    </source>
</evidence>
<evidence type="ECO:0000256" key="3">
    <source>
        <dbReference type="ARBA" id="ARBA00011233"/>
    </source>
</evidence>
<evidence type="ECO:0000256" key="4">
    <source>
        <dbReference type="ARBA" id="ARBA00023239"/>
    </source>
</evidence>
<keyword evidence="4" id="KW-0456">Lyase</keyword>
<dbReference type="RefSeq" id="WP_077131825.1">
    <property type="nucleotide sequence ID" value="NZ_CP014263.1"/>
</dbReference>
<dbReference type="Pfam" id="PF01081">
    <property type="entry name" value="Aldolase"/>
    <property type="match status" value="1"/>
</dbReference>
<comment type="pathway">
    <text evidence="1">Carbohydrate acid metabolism.</text>
</comment>
<dbReference type="EMBL" id="CP014263">
    <property type="protein sequence ID" value="AQG80399.1"/>
    <property type="molecule type" value="Genomic_DNA"/>
</dbReference>
<evidence type="ECO:0000256" key="5">
    <source>
        <dbReference type="ARBA" id="ARBA00023277"/>
    </source>
</evidence>
<protein>
    <submittedName>
        <fullName evidence="6">Ketohydroxyglutarate aldolase</fullName>
    </submittedName>
</protein>
<evidence type="ECO:0000256" key="1">
    <source>
        <dbReference type="ARBA" id="ARBA00004761"/>
    </source>
</evidence>
<keyword evidence="7" id="KW-1185">Reference proteome</keyword>
<comment type="similarity">
    <text evidence="2">Belongs to the KHG/KDPG aldolase family.</text>
</comment>
<dbReference type="STRING" id="1178516.AWR27_14350"/>
<dbReference type="GO" id="GO:0016829">
    <property type="term" value="F:lyase activity"/>
    <property type="evidence" value="ECO:0007669"/>
    <property type="project" value="UniProtKB-KW"/>
</dbReference>
<evidence type="ECO:0000256" key="2">
    <source>
        <dbReference type="ARBA" id="ARBA00006906"/>
    </source>
</evidence>
<dbReference type="AlphaFoldDB" id="A0A1P9WYF4"/>
<dbReference type="InterPro" id="IPR013785">
    <property type="entry name" value="Aldolase_TIM"/>
</dbReference>
<dbReference type="NCBIfam" id="TIGR01182">
    <property type="entry name" value="eda"/>
    <property type="match status" value="1"/>
</dbReference>
<gene>
    <name evidence="6" type="ORF">AWR27_14350</name>
</gene>
<comment type="subunit">
    <text evidence="3">Homotrimer.</text>
</comment>